<dbReference type="InterPro" id="IPR044214">
    <property type="entry name" value="EDS1-like"/>
</dbReference>
<keyword evidence="9" id="KW-1185">Reference proteome</keyword>
<dbReference type="Pfam" id="PF01764">
    <property type="entry name" value="Lipase_3"/>
    <property type="match status" value="1"/>
</dbReference>
<keyword evidence="3" id="KW-0963">Cytoplasm</keyword>
<keyword evidence="5" id="KW-0539">Nucleus</keyword>
<dbReference type="AlphaFoldDB" id="A0AAW1QRW6"/>
<proteinExistence type="predicted"/>
<reference evidence="8 9" key="1">
    <citation type="journal article" date="2024" name="Nat. Commun.">
        <title>Phylogenomics reveals the evolutionary origins of lichenization in chlorophyte algae.</title>
        <authorList>
            <person name="Puginier C."/>
            <person name="Libourel C."/>
            <person name="Otte J."/>
            <person name="Skaloud P."/>
            <person name="Haon M."/>
            <person name="Grisel S."/>
            <person name="Petersen M."/>
            <person name="Berrin J.G."/>
            <person name="Delaux P.M."/>
            <person name="Dal Grande F."/>
            <person name="Keller J."/>
        </authorList>
    </citation>
    <scope>NUCLEOTIDE SEQUENCE [LARGE SCALE GENOMIC DNA]</scope>
    <source>
        <strain evidence="8 9">SAG 2043</strain>
    </source>
</reference>
<dbReference type="GO" id="GO:0006952">
    <property type="term" value="P:defense response"/>
    <property type="evidence" value="ECO:0007669"/>
    <property type="project" value="UniProtKB-KW"/>
</dbReference>
<name>A0AAW1QRW6_9CHLO</name>
<comment type="caution">
    <text evidence="8">The sequence shown here is derived from an EMBL/GenBank/DDBJ whole genome shotgun (WGS) entry which is preliminary data.</text>
</comment>
<sequence>MFGSESYAQRLSNCTKGPAIFQAVLNQPPTSTNSLSAKGSERISTFKRECRCTCKPAEHQCRLEAVASAADAAGRNPYRDAVDTAVANGNRIIFTGHSLGGAVAILATLWLLSSKQRPSSVACITFGAPLVGDGQLGELVRRNDWARLIHQVVWRHDLVPRGLLSPGQGVQSGLTALLDATKGRLASTGLAEGPVQLTPQQEAEIKQMITEVRDVPVPPAAPVPAKGRGGILRAITGAVLGPPRWLLGVGKGLTQDGYYRPFGVYLLHTSSGSIVCEEPSEVLQMLTLTLQSLSKGIDTRAWYVVAEHLIPRYDAAVAAFTVPPGTGEVKFQAYSAFLQDAGSMFELGVLRAFNDQYAGLQDIKALLRTKLDPRTLDREKEWLEAQKSMDVINAFKKQYGANYAEEFRRDTVPECKDVEQARRVLRLFWDTTIQLYASEQLPQSFFARGSPWLIRGAKNYRNMVEPIEIANFYRLELWKQWSVGRRHYIESNNRPLRFTFLETQFAHEYPEEKLQSTLEYAQRLADEIDHPEVVKQLDNAVH</sequence>
<dbReference type="CDD" id="cd00519">
    <property type="entry name" value="Lipase_3"/>
    <property type="match status" value="1"/>
</dbReference>
<evidence type="ECO:0008006" key="10">
    <source>
        <dbReference type="Google" id="ProtNLM"/>
    </source>
</evidence>
<comment type="subcellular location">
    <subcellularLocation>
        <location evidence="2">Cytoplasm</location>
    </subcellularLocation>
    <subcellularLocation>
        <location evidence="1">Nucleus</location>
    </subcellularLocation>
</comment>
<evidence type="ECO:0000259" key="7">
    <source>
        <dbReference type="Pfam" id="PF18117"/>
    </source>
</evidence>
<keyword evidence="4" id="KW-0611">Plant defense</keyword>
<dbReference type="EMBL" id="JALJOR010000002">
    <property type="protein sequence ID" value="KAK9824245.1"/>
    <property type="molecule type" value="Genomic_DNA"/>
</dbReference>
<organism evidence="8 9">
    <name type="scientific">[Myrmecia] bisecta</name>
    <dbReference type="NCBI Taxonomy" id="41462"/>
    <lineage>
        <taxon>Eukaryota</taxon>
        <taxon>Viridiplantae</taxon>
        <taxon>Chlorophyta</taxon>
        <taxon>core chlorophytes</taxon>
        <taxon>Trebouxiophyceae</taxon>
        <taxon>Trebouxiales</taxon>
        <taxon>Trebouxiaceae</taxon>
        <taxon>Myrmecia</taxon>
    </lineage>
</organism>
<dbReference type="InterPro" id="IPR029058">
    <property type="entry name" value="AB_hydrolase_fold"/>
</dbReference>
<dbReference type="Gene3D" id="3.40.50.1820">
    <property type="entry name" value="alpha/beta hydrolase"/>
    <property type="match status" value="1"/>
</dbReference>
<evidence type="ECO:0000256" key="1">
    <source>
        <dbReference type="ARBA" id="ARBA00004123"/>
    </source>
</evidence>
<feature type="domain" description="EDS1 EP" evidence="7">
    <location>
        <begin position="399"/>
        <end position="516"/>
    </location>
</feature>
<dbReference type="InterPro" id="IPR041266">
    <property type="entry name" value="EDS1_EP"/>
</dbReference>
<evidence type="ECO:0000256" key="2">
    <source>
        <dbReference type="ARBA" id="ARBA00004496"/>
    </source>
</evidence>
<dbReference type="GO" id="GO:0006629">
    <property type="term" value="P:lipid metabolic process"/>
    <property type="evidence" value="ECO:0007669"/>
    <property type="project" value="InterPro"/>
</dbReference>
<dbReference type="GO" id="GO:0005634">
    <property type="term" value="C:nucleus"/>
    <property type="evidence" value="ECO:0007669"/>
    <property type="project" value="UniProtKB-SubCell"/>
</dbReference>
<dbReference type="SUPFAM" id="SSF53474">
    <property type="entry name" value="alpha/beta-Hydrolases"/>
    <property type="match status" value="1"/>
</dbReference>
<dbReference type="GO" id="GO:0005737">
    <property type="term" value="C:cytoplasm"/>
    <property type="evidence" value="ECO:0007669"/>
    <property type="project" value="UniProtKB-SubCell"/>
</dbReference>
<dbReference type="PANTHER" id="PTHR47090">
    <property type="entry name" value="PROTEIN EDS1-RELATED"/>
    <property type="match status" value="1"/>
</dbReference>
<protein>
    <recommendedName>
        <fullName evidence="10">Fungal lipase-like domain-containing protein</fullName>
    </recommendedName>
</protein>
<evidence type="ECO:0000313" key="9">
    <source>
        <dbReference type="Proteomes" id="UP001489004"/>
    </source>
</evidence>
<gene>
    <name evidence="8" type="ORF">WJX72_008897</name>
</gene>
<evidence type="ECO:0000259" key="6">
    <source>
        <dbReference type="Pfam" id="PF01764"/>
    </source>
</evidence>
<dbReference type="Proteomes" id="UP001489004">
    <property type="component" value="Unassembled WGS sequence"/>
</dbReference>
<evidence type="ECO:0000256" key="4">
    <source>
        <dbReference type="ARBA" id="ARBA00022821"/>
    </source>
</evidence>
<dbReference type="InterPro" id="IPR002921">
    <property type="entry name" value="Fungal_lipase-type"/>
</dbReference>
<dbReference type="Pfam" id="PF18117">
    <property type="entry name" value="EDS1_EP"/>
    <property type="match status" value="1"/>
</dbReference>
<evidence type="ECO:0000256" key="5">
    <source>
        <dbReference type="ARBA" id="ARBA00023242"/>
    </source>
</evidence>
<evidence type="ECO:0000313" key="8">
    <source>
        <dbReference type="EMBL" id="KAK9824245.1"/>
    </source>
</evidence>
<evidence type="ECO:0000256" key="3">
    <source>
        <dbReference type="ARBA" id="ARBA00022490"/>
    </source>
</evidence>
<feature type="domain" description="Fungal lipase-type" evidence="6">
    <location>
        <begin position="36"/>
        <end position="161"/>
    </location>
</feature>
<accession>A0AAW1QRW6</accession>